<evidence type="ECO:0000256" key="1">
    <source>
        <dbReference type="ARBA" id="ARBA00022505"/>
    </source>
</evidence>
<dbReference type="SUPFAM" id="SSF54665">
    <property type="entry name" value="CO dehydrogenase molybdoprotein N-domain-like"/>
    <property type="match status" value="1"/>
</dbReference>
<dbReference type="RefSeq" id="WP_147153285.1">
    <property type="nucleotide sequence ID" value="NZ_BKAJ01000096.1"/>
</dbReference>
<dbReference type="EMBL" id="BKAJ01000096">
    <property type="protein sequence ID" value="GEP58242.1"/>
    <property type="molecule type" value="Genomic_DNA"/>
</dbReference>
<dbReference type="GO" id="GO:0005506">
    <property type="term" value="F:iron ion binding"/>
    <property type="evidence" value="ECO:0007669"/>
    <property type="project" value="InterPro"/>
</dbReference>
<dbReference type="Proteomes" id="UP000321058">
    <property type="component" value="Unassembled WGS sequence"/>
</dbReference>
<dbReference type="OrthoDB" id="7232480at2"/>
<keyword evidence="1" id="KW-0500">Molybdenum</keyword>
<name>A0A512NH51_9HYPH</name>
<gene>
    <name evidence="4" type="ORF">RSO01_54080</name>
</gene>
<dbReference type="InterPro" id="IPR037165">
    <property type="entry name" value="AldOxase/xan_DH_Mopterin-bd_sf"/>
</dbReference>
<dbReference type="InterPro" id="IPR036856">
    <property type="entry name" value="Ald_Oxase/Xan_DH_a/b_sf"/>
</dbReference>
<dbReference type="PANTHER" id="PTHR11908">
    <property type="entry name" value="XANTHINE DEHYDROGENASE"/>
    <property type="match status" value="1"/>
</dbReference>
<evidence type="ECO:0000313" key="5">
    <source>
        <dbReference type="Proteomes" id="UP000321058"/>
    </source>
</evidence>
<dbReference type="InterPro" id="IPR000674">
    <property type="entry name" value="Ald_Oxase/Xan_DH_a/b"/>
</dbReference>
<dbReference type="InterPro" id="IPR016208">
    <property type="entry name" value="Ald_Oxase/xanthine_DH-like"/>
</dbReference>
<dbReference type="Gene3D" id="3.30.365.10">
    <property type="entry name" value="Aldehyde oxidase/xanthine dehydrogenase, molybdopterin binding domain"/>
    <property type="match status" value="4"/>
</dbReference>
<comment type="caution">
    <text evidence="4">The sequence shown here is derived from an EMBL/GenBank/DDBJ whole genome shotgun (WGS) entry which is preliminary data.</text>
</comment>
<accession>A0A512NH51</accession>
<dbReference type="PANTHER" id="PTHR11908:SF132">
    <property type="entry name" value="ALDEHYDE OXIDASE 1-RELATED"/>
    <property type="match status" value="1"/>
</dbReference>
<sequence length="766" mass="80898">MSKDGIGASPRRREDARFVTGHGAYLDDLHFPGMAHAVVLRSPHAHARIRSIDTAVARRAPGVLAVLTAADAAADGLKPLRPYAEANIQTGEPFAFAPQPLLAHDRVRFAGEPVALIVAESQAQAADAAELVEVDYEALPAVTSGDAARATGAPLIADEVPGNVCLDWHTGDAKAADAAFARAVHVISLKLDNHRIVMNPMEPRGGVGQHDPASGRYTLHVSSQNIHVNRDHIARALGVGSKDVRFVAPDVGGGFGAKNFAYVEHALVLWAARRVGRPVKWIASRSEVFLSDHAARDTTAEASLALDAQGRFLALKVTSVANLGAYMIGAGGAVQTYQYIHLQGTVYRIPAIALHVIAVLSNTAPIGVTRGPGFAETVNILERLIDAAATKAGFDRAELRRLNMVPADAMPMTNVFGFQVDSGSFAETMGAALARADLTGFAARRRQSEAAGRLRGLGFAYHIKGTGGPPDENVDIRFESDGTVSLITGTQHIGQGHETTFPQILAHRLGVANERIRLRQGDTDLIAHGGGHGSSRATYMGGTAIWRASDKIVAKGLALAADALEASEADMRFEDGRFVVSGTDRAIGLFEVAALGRNKGEPIDTYDYWKREHMTFPNGTHVVEVEIDRDTGRVELVRYTAVDDYGVLVNPMIVAGQMHGGMAQGAGQALLEHAAYDAGSGQMVAGSFMDYALPRADDLPSFDVGFNGTPCTTNPLGVKGCGEAGAIAAFPAIANAIVDALAPFGVTGFDGPATPARIWQAMQAAR</sequence>
<organism evidence="4 5">
    <name type="scientific">Reyranella soli</name>
    <dbReference type="NCBI Taxonomy" id="1230389"/>
    <lineage>
        <taxon>Bacteria</taxon>
        <taxon>Pseudomonadati</taxon>
        <taxon>Pseudomonadota</taxon>
        <taxon>Alphaproteobacteria</taxon>
        <taxon>Hyphomicrobiales</taxon>
        <taxon>Reyranellaceae</taxon>
        <taxon>Reyranella</taxon>
    </lineage>
</organism>
<proteinExistence type="predicted"/>
<evidence type="ECO:0000259" key="3">
    <source>
        <dbReference type="SMART" id="SM01008"/>
    </source>
</evidence>
<dbReference type="Pfam" id="PF02738">
    <property type="entry name" value="MoCoBD_1"/>
    <property type="match status" value="1"/>
</dbReference>
<dbReference type="GO" id="GO:0016491">
    <property type="term" value="F:oxidoreductase activity"/>
    <property type="evidence" value="ECO:0007669"/>
    <property type="project" value="UniProtKB-KW"/>
</dbReference>
<keyword evidence="2" id="KW-0560">Oxidoreductase</keyword>
<feature type="domain" description="Aldehyde oxidase/xanthine dehydrogenase a/b hammerhead" evidence="3">
    <location>
        <begin position="20"/>
        <end position="140"/>
    </location>
</feature>
<dbReference type="InterPro" id="IPR008274">
    <property type="entry name" value="AldOxase/xan_DH_MoCoBD1"/>
</dbReference>
<dbReference type="InterPro" id="IPR046867">
    <property type="entry name" value="AldOxase/xan_DH_MoCoBD2"/>
</dbReference>
<dbReference type="Pfam" id="PF01315">
    <property type="entry name" value="Ald_Xan_dh_C"/>
    <property type="match status" value="1"/>
</dbReference>
<dbReference type="AlphaFoldDB" id="A0A512NH51"/>
<evidence type="ECO:0000256" key="2">
    <source>
        <dbReference type="ARBA" id="ARBA00023002"/>
    </source>
</evidence>
<dbReference type="Pfam" id="PF20256">
    <property type="entry name" value="MoCoBD_2"/>
    <property type="match status" value="1"/>
</dbReference>
<dbReference type="Gene3D" id="3.90.1170.50">
    <property type="entry name" value="Aldehyde oxidase/xanthine dehydrogenase, a/b hammerhead"/>
    <property type="match status" value="1"/>
</dbReference>
<reference evidence="4 5" key="1">
    <citation type="submission" date="2019-07" db="EMBL/GenBank/DDBJ databases">
        <title>Whole genome shotgun sequence of Reyranella soli NBRC 108950.</title>
        <authorList>
            <person name="Hosoyama A."/>
            <person name="Uohara A."/>
            <person name="Ohji S."/>
            <person name="Ichikawa N."/>
        </authorList>
    </citation>
    <scope>NUCLEOTIDE SEQUENCE [LARGE SCALE GENOMIC DNA]</scope>
    <source>
        <strain evidence="4 5">NBRC 108950</strain>
    </source>
</reference>
<keyword evidence="5" id="KW-1185">Reference proteome</keyword>
<protein>
    <submittedName>
        <fullName evidence="4">Carbon monoxide dehydrogenase</fullName>
    </submittedName>
</protein>
<evidence type="ECO:0000313" key="4">
    <source>
        <dbReference type="EMBL" id="GEP58242.1"/>
    </source>
</evidence>
<dbReference type="SMART" id="SM01008">
    <property type="entry name" value="Ald_Xan_dh_C"/>
    <property type="match status" value="1"/>
</dbReference>
<dbReference type="SUPFAM" id="SSF56003">
    <property type="entry name" value="Molybdenum cofactor-binding domain"/>
    <property type="match status" value="1"/>
</dbReference>